<feature type="domain" description="MobA/MobL protein" evidence="3">
    <location>
        <begin position="5"/>
        <end position="67"/>
    </location>
</feature>
<evidence type="ECO:0000313" key="4">
    <source>
        <dbReference type="EMBL" id="EQD27555.1"/>
    </source>
</evidence>
<comment type="caution">
    <text evidence="4">The sequence shown here is derived from an EMBL/GenBank/DDBJ whole genome shotgun (WGS) entry which is preliminary data.</text>
</comment>
<evidence type="ECO:0000259" key="3">
    <source>
        <dbReference type="Pfam" id="PF03389"/>
    </source>
</evidence>
<dbReference type="AlphaFoldDB" id="T0ZCG3"/>
<accession>T0ZCG3</accession>
<name>T0ZCG3_9ZZZZ</name>
<feature type="non-terminal residue" evidence="4">
    <location>
        <position position="160"/>
    </location>
</feature>
<dbReference type="InterPro" id="IPR005053">
    <property type="entry name" value="MobA_MobL"/>
</dbReference>
<sequence>FGEKTRELDEKKNKEVPYWRKKWEELENRALERAGVKERVSCGSLEDQGLDHEPGFHHGPAITGILRRGEASHVLQRVDEEASRRLEKIQAERIERERLDRTISGMEKEIDGLYQDYAMELSGKALKDVKEELEASRRLELIKREQEISDRVKSQEVADL</sequence>
<evidence type="ECO:0000256" key="1">
    <source>
        <dbReference type="ARBA" id="ARBA00022971"/>
    </source>
</evidence>
<feature type="non-terminal residue" evidence="4">
    <location>
        <position position="1"/>
    </location>
</feature>
<keyword evidence="1" id="KW-0184">Conjugation</keyword>
<reference evidence="4" key="1">
    <citation type="submission" date="2013-08" db="EMBL/GenBank/DDBJ databases">
        <authorList>
            <person name="Mendez C."/>
            <person name="Richter M."/>
            <person name="Ferrer M."/>
            <person name="Sanchez J."/>
        </authorList>
    </citation>
    <scope>NUCLEOTIDE SEQUENCE</scope>
</reference>
<proteinExistence type="predicted"/>
<protein>
    <submittedName>
        <fullName evidence="4">MobA/MobL family</fullName>
    </submittedName>
</protein>
<dbReference type="Pfam" id="PF03389">
    <property type="entry name" value="MobA_MobL"/>
    <property type="match status" value="1"/>
</dbReference>
<feature type="coiled-coil region" evidence="2">
    <location>
        <begin position="89"/>
        <end position="116"/>
    </location>
</feature>
<keyword evidence="2" id="KW-0175">Coiled coil</keyword>
<organism evidence="4">
    <name type="scientific">mine drainage metagenome</name>
    <dbReference type="NCBI Taxonomy" id="410659"/>
    <lineage>
        <taxon>unclassified sequences</taxon>
        <taxon>metagenomes</taxon>
        <taxon>ecological metagenomes</taxon>
    </lineage>
</organism>
<gene>
    <name evidence="4" type="ORF">B1B_19110</name>
</gene>
<reference evidence="4" key="2">
    <citation type="journal article" date="2014" name="ISME J.">
        <title>Microbial stratification in low pH oxic and suboxic macroscopic growths along an acid mine drainage.</title>
        <authorList>
            <person name="Mendez-Garcia C."/>
            <person name="Mesa V."/>
            <person name="Sprenger R.R."/>
            <person name="Richter M."/>
            <person name="Diez M.S."/>
            <person name="Solano J."/>
            <person name="Bargiela R."/>
            <person name="Golyshina O.V."/>
            <person name="Manteca A."/>
            <person name="Ramos J.L."/>
            <person name="Gallego J.R."/>
            <person name="Llorente I."/>
            <person name="Martins Dos Santos V.A."/>
            <person name="Jensen O.N."/>
            <person name="Pelaez A.I."/>
            <person name="Sanchez J."/>
            <person name="Ferrer M."/>
        </authorList>
    </citation>
    <scope>NUCLEOTIDE SEQUENCE</scope>
</reference>
<dbReference type="EMBL" id="AUZY01012839">
    <property type="protein sequence ID" value="EQD27555.1"/>
    <property type="molecule type" value="Genomic_DNA"/>
</dbReference>
<evidence type="ECO:0000256" key="2">
    <source>
        <dbReference type="SAM" id="Coils"/>
    </source>
</evidence>
<dbReference type="Gene3D" id="3.30.930.30">
    <property type="match status" value="1"/>
</dbReference>